<dbReference type="AlphaFoldDB" id="A0AAE9YTM2"/>
<dbReference type="RefSeq" id="WP_044834018.1">
    <property type="nucleotide sequence ID" value="NZ_CP059735.1"/>
</dbReference>
<sequence length="385" mass="43518">MNNKHTPGHSGSETRYLLPRQLSAPFCLDPQTLCSINSEDNHCFIVIRLDRYLLFSTRLPQPCRFGDVKDDICVLIGNSSLFFSTDTGGSFTEIAVPLEPEERLGKVKIDRQEIIVRLFQMKKHPTFGLQPRLLCLSLSGDLIWQTRFPVVNEKHILVCSANLLPEDLPRTREQEPRYWLPGVQELLISDHILMVSYADYATTGLGAWYAIHTGSGRLLWQSRSEPLDHTTALSDGRFILGTSGYGAFDSYLFAAENNITNHWPANGPCFKTGEGRLMLLQSGDSSSDHQQLLELAPEGSLMKHNQSFPDGNHHIAKLLQLAGDKIFFWRNHSLWSWQTKQGLSKLIQVNTQSYLVKLLALSPSSFALIYNMKLSDSPNIHIFNY</sequence>
<reference evidence="1 2" key="2">
    <citation type="journal article" date="2022" name="Mar. Drugs">
        <title>Bioassay-Guided Fractionation Leads to the Detection of Cholic Acid Generated by the Rare Thalassomonas sp.</title>
        <authorList>
            <person name="Pheiffer F."/>
            <person name="Schneider Y.K."/>
            <person name="Hansen E.H."/>
            <person name="Andersen J.H."/>
            <person name="Isaksson J."/>
            <person name="Busche T."/>
            <person name="R C."/>
            <person name="Kalinowski J."/>
            <person name="Zyl L.V."/>
            <person name="Trindade M."/>
        </authorList>
    </citation>
    <scope>NUCLEOTIDE SEQUENCE [LARGE SCALE GENOMIC DNA]</scope>
    <source>
        <strain evidence="1 2">A5K-106</strain>
    </source>
</reference>
<organism evidence="1 2">
    <name type="scientific">Thalassomonas actiniarum</name>
    <dbReference type="NCBI Taxonomy" id="485447"/>
    <lineage>
        <taxon>Bacteria</taxon>
        <taxon>Pseudomonadati</taxon>
        <taxon>Pseudomonadota</taxon>
        <taxon>Gammaproteobacteria</taxon>
        <taxon>Alteromonadales</taxon>
        <taxon>Colwelliaceae</taxon>
        <taxon>Thalassomonas</taxon>
    </lineage>
</organism>
<proteinExistence type="predicted"/>
<dbReference type="KEGG" id="tact:SG35_001470"/>
<keyword evidence="2" id="KW-1185">Reference proteome</keyword>
<name>A0AAE9YTM2_9GAMM</name>
<gene>
    <name evidence="1" type="ORF">SG35_001470</name>
</gene>
<dbReference type="EMBL" id="CP059735">
    <property type="protein sequence ID" value="WDD99386.1"/>
    <property type="molecule type" value="Genomic_DNA"/>
</dbReference>
<evidence type="ECO:0000313" key="1">
    <source>
        <dbReference type="EMBL" id="WDD99386.1"/>
    </source>
</evidence>
<dbReference type="Proteomes" id="UP000032568">
    <property type="component" value="Chromosome"/>
</dbReference>
<reference evidence="1 2" key="1">
    <citation type="journal article" date="2015" name="Genome Announc.">
        <title>Draft Genome Sequences of Marine Isolates of Thalassomonas viridans and Thalassomonas actiniarum.</title>
        <authorList>
            <person name="Olonade I."/>
            <person name="van Zyl L.J."/>
            <person name="Trindade M."/>
        </authorList>
    </citation>
    <scope>NUCLEOTIDE SEQUENCE [LARGE SCALE GENOMIC DNA]</scope>
    <source>
        <strain evidence="1 2">A5K-106</strain>
    </source>
</reference>
<evidence type="ECO:0000313" key="2">
    <source>
        <dbReference type="Proteomes" id="UP000032568"/>
    </source>
</evidence>
<protein>
    <submittedName>
        <fullName evidence="1">Uncharacterized protein</fullName>
    </submittedName>
</protein>
<accession>A0AAE9YTM2</accession>